<reference evidence="1" key="1">
    <citation type="submission" date="2020-05" db="UniProtKB">
        <authorList>
            <consortium name="EnsemblMetazoa"/>
        </authorList>
    </citation>
    <scope>IDENTIFICATION</scope>
    <source>
        <strain evidence="1">TTRI</strain>
    </source>
</reference>
<sequence length="223" mass="26698">METAAALVLFDLIQFDIYGEFDMSMLSDFSTLTDLRNFESTLDLVLLTSISSFLDFRSAGVRERFFDEEEDEDDILFVDFRFERPTSLLRLERERTEADREEERLLRRERDRLRERDLLRDRECREWERVLRLDLLRERLLVRERERFRDLERWERERLVRRSRERDLERDRLLLSFASIPITGSMAAEIMFCASLTIVIASSISFCAASFDFASGFIMASVE</sequence>
<name>A0A1A9UH16_GLOAU</name>
<organism evidence="1 2">
    <name type="scientific">Glossina austeni</name>
    <name type="common">Savannah tsetse fly</name>
    <dbReference type="NCBI Taxonomy" id="7395"/>
    <lineage>
        <taxon>Eukaryota</taxon>
        <taxon>Metazoa</taxon>
        <taxon>Ecdysozoa</taxon>
        <taxon>Arthropoda</taxon>
        <taxon>Hexapoda</taxon>
        <taxon>Insecta</taxon>
        <taxon>Pterygota</taxon>
        <taxon>Neoptera</taxon>
        <taxon>Endopterygota</taxon>
        <taxon>Diptera</taxon>
        <taxon>Brachycera</taxon>
        <taxon>Muscomorpha</taxon>
        <taxon>Hippoboscoidea</taxon>
        <taxon>Glossinidae</taxon>
        <taxon>Glossina</taxon>
    </lineage>
</organism>
<evidence type="ECO:0000313" key="2">
    <source>
        <dbReference type="Proteomes" id="UP000078200"/>
    </source>
</evidence>
<proteinExistence type="predicted"/>
<evidence type="ECO:0000313" key="1">
    <source>
        <dbReference type="EnsemblMetazoa" id="GAUT004647-PA"/>
    </source>
</evidence>
<keyword evidence="2" id="KW-1185">Reference proteome</keyword>
<protein>
    <submittedName>
        <fullName evidence="1">Uncharacterized protein</fullName>
    </submittedName>
</protein>
<dbReference type="Proteomes" id="UP000078200">
    <property type="component" value="Unassembled WGS sequence"/>
</dbReference>
<dbReference type="AlphaFoldDB" id="A0A1A9UH16"/>
<accession>A0A1A9UH16</accession>
<dbReference type="VEuPathDB" id="VectorBase:GAUT004647"/>
<dbReference type="EnsemblMetazoa" id="GAUT004647-RA">
    <property type="protein sequence ID" value="GAUT004647-PA"/>
    <property type="gene ID" value="GAUT004647"/>
</dbReference>